<organism evidence="1 2">
    <name type="scientific">Hyalomma asiaticum</name>
    <name type="common">Tick</name>
    <dbReference type="NCBI Taxonomy" id="266040"/>
    <lineage>
        <taxon>Eukaryota</taxon>
        <taxon>Metazoa</taxon>
        <taxon>Ecdysozoa</taxon>
        <taxon>Arthropoda</taxon>
        <taxon>Chelicerata</taxon>
        <taxon>Arachnida</taxon>
        <taxon>Acari</taxon>
        <taxon>Parasitiformes</taxon>
        <taxon>Ixodida</taxon>
        <taxon>Ixodoidea</taxon>
        <taxon>Ixodidae</taxon>
        <taxon>Hyalomminae</taxon>
        <taxon>Hyalomma</taxon>
    </lineage>
</organism>
<sequence length="63" mass="6878">MSSGSQLIANNPHQFAVRSYKRPTFCDHCGTILTGLTEQGVHCKAFASLYSEEKNGSNLTQDS</sequence>
<dbReference type="EMBL" id="CM023488">
    <property type="protein sequence ID" value="KAH6923920.1"/>
    <property type="molecule type" value="Genomic_DNA"/>
</dbReference>
<keyword evidence="2" id="KW-1185">Reference proteome</keyword>
<reference evidence="1" key="1">
    <citation type="submission" date="2020-05" db="EMBL/GenBank/DDBJ databases">
        <title>Large-scale comparative analyses of tick genomes elucidate their genetic diversity and vector capacities.</title>
        <authorList>
            <person name="Jia N."/>
            <person name="Wang J."/>
            <person name="Shi W."/>
            <person name="Du L."/>
            <person name="Sun Y."/>
            <person name="Zhan W."/>
            <person name="Jiang J."/>
            <person name="Wang Q."/>
            <person name="Zhang B."/>
            <person name="Ji P."/>
            <person name="Sakyi L.B."/>
            <person name="Cui X."/>
            <person name="Yuan T."/>
            <person name="Jiang B."/>
            <person name="Yang W."/>
            <person name="Lam T.T.-Y."/>
            <person name="Chang Q."/>
            <person name="Ding S."/>
            <person name="Wang X."/>
            <person name="Zhu J."/>
            <person name="Ruan X."/>
            <person name="Zhao L."/>
            <person name="Wei J."/>
            <person name="Que T."/>
            <person name="Du C."/>
            <person name="Cheng J."/>
            <person name="Dai P."/>
            <person name="Han X."/>
            <person name="Huang E."/>
            <person name="Gao Y."/>
            <person name="Liu J."/>
            <person name="Shao H."/>
            <person name="Ye R."/>
            <person name="Li L."/>
            <person name="Wei W."/>
            <person name="Wang X."/>
            <person name="Wang C."/>
            <person name="Yang T."/>
            <person name="Huo Q."/>
            <person name="Li W."/>
            <person name="Guo W."/>
            <person name="Chen H."/>
            <person name="Zhou L."/>
            <person name="Ni X."/>
            <person name="Tian J."/>
            <person name="Zhou Y."/>
            <person name="Sheng Y."/>
            <person name="Liu T."/>
            <person name="Pan Y."/>
            <person name="Xia L."/>
            <person name="Li J."/>
            <person name="Zhao F."/>
            <person name="Cao W."/>
        </authorList>
    </citation>
    <scope>NUCLEOTIDE SEQUENCE</scope>
    <source>
        <strain evidence="1">Hyas-2018</strain>
    </source>
</reference>
<comment type="caution">
    <text evidence="1">The sequence shown here is derived from an EMBL/GenBank/DDBJ whole genome shotgun (WGS) entry which is preliminary data.</text>
</comment>
<evidence type="ECO:0000313" key="2">
    <source>
        <dbReference type="Proteomes" id="UP000821845"/>
    </source>
</evidence>
<evidence type="ECO:0000313" key="1">
    <source>
        <dbReference type="EMBL" id="KAH6923920.1"/>
    </source>
</evidence>
<protein>
    <submittedName>
        <fullName evidence="1">Uncharacterized protein</fullName>
    </submittedName>
</protein>
<name>A0ACB7RN46_HYAAI</name>
<accession>A0ACB7RN46</accession>
<gene>
    <name evidence="1" type="ORF">HPB50_009431</name>
</gene>
<proteinExistence type="predicted"/>
<dbReference type="Proteomes" id="UP000821845">
    <property type="component" value="Chromosome 8"/>
</dbReference>